<name>A0A9P4IT23_9PEZI</name>
<dbReference type="SUPFAM" id="SSF52777">
    <property type="entry name" value="CoA-dependent acyltransferases"/>
    <property type="match status" value="12"/>
</dbReference>
<dbReference type="CDD" id="cd05918">
    <property type="entry name" value="A_NRPS_SidN3_like"/>
    <property type="match status" value="1"/>
</dbReference>
<dbReference type="Pfam" id="PF00668">
    <property type="entry name" value="Condensation"/>
    <property type="match status" value="5"/>
</dbReference>
<dbReference type="InterPro" id="IPR023213">
    <property type="entry name" value="CAT-like_dom_sf"/>
</dbReference>
<dbReference type="SUPFAM" id="SSF47336">
    <property type="entry name" value="ACP-like"/>
    <property type="match status" value="5"/>
</dbReference>
<dbReference type="InterPro" id="IPR042099">
    <property type="entry name" value="ANL_N_sf"/>
</dbReference>
<dbReference type="SUPFAM" id="SSF56801">
    <property type="entry name" value="Acetyl-CoA synthetase-like"/>
    <property type="match status" value="5"/>
</dbReference>
<dbReference type="PROSITE" id="PS00455">
    <property type="entry name" value="AMP_BINDING"/>
    <property type="match status" value="5"/>
</dbReference>
<feature type="domain" description="Carrier" evidence="5">
    <location>
        <begin position="2043"/>
        <end position="2122"/>
    </location>
</feature>
<keyword evidence="2" id="KW-0597">Phosphoprotein</keyword>
<dbReference type="GO" id="GO:0016874">
    <property type="term" value="F:ligase activity"/>
    <property type="evidence" value="ECO:0007669"/>
    <property type="project" value="UniProtKB-KW"/>
</dbReference>
<dbReference type="PANTHER" id="PTHR45527">
    <property type="entry name" value="NONRIBOSOMAL PEPTIDE SYNTHETASE"/>
    <property type="match status" value="1"/>
</dbReference>
<feature type="domain" description="Carrier" evidence="5">
    <location>
        <begin position="3529"/>
        <end position="3603"/>
    </location>
</feature>
<evidence type="ECO:0000259" key="5">
    <source>
        <dbReference type="PROSITE" id="PS50075"/>
    </source>
</evidence>
<dbReference type="EMBL" id="ML996091">
    <property type="protein sequence ID" value="KAF2149161.1"/>
    <property type="molecule type" value="Genomic_DNA"/>
</dbReference>
<dbReference type="Gene3D" id="3.30.559.30">
    <property type="entry name" value="Nonribosomal peptide synthetase, condensation domain"/>
    <property type="match status" value="6"/>
</dbReference>
<dbReference type="Gene3D" id="2.30.38.10">
    <property type="entry name" value="Luciferase, Domain 3"/>
    <property type="match status" value="3"/>
</dbReference>
<evidence type="ECO:0000313" key="6">
    <source>
        <dbReference type="EMBL" id="KAF2149161.1"/>
    </source>
</evidence>
<dbReference type="InterPro" id="IPR020845">
    <property type="entry name" value="AMP-binding_CS"/>
</dbReference>
<dbReference type="SMART" id="SM00823">
    <property type="entry name" value="PKS_PP"/>
    <property type="match status" value="5"/>
</dbReference>
<dbReference type="FunFam" id="3.30.300.30:FF:000084">
    <property type="entry name" value="Enniatin synthase"/>
    <property type="match status" value="2"/>
</dbReference>
<dbReference type="InterPro" id="IPR020806">
    <property type="entry name" value="PKS_PP-bd"/>
</dbReference>
<dbReference type="CDD" id="cd05930">
    <property type="entry name" value="A_NRPS"/>
    <property type="match status" value="4"/>
</dbReference>
<dbReference type="Pfam" id="PF13193">
    <property type="entry name" value="AMP-binding_C"/>
    <property type="match status" value="1"/>
</dbReference>
<keyword evidence="7" id="KW-1185">Reference proteome</keyword>
<sequence length="6611" mass="739526">MDMNYDQLRLEASRQLVIDQAKIESVSPSLSLRPSSFDGTVSEPRIRPALHAVYKIADEVELEVLAKAWEKVLNQTIALRTRTFTSKSGVIYDAVLLESFSWVQNIHQKLEDAILLEEAAILLEAECNRFAVVEDMVGQQRRLIWTYTHGYLDEALKSRVLHNVLAVYENVQSNLVVPKLDLEVITSFWKQHLHNLSASTFPLNLAKVTSGNPVAQAEHVFAYPKSSRQEWSDTVICRAALATLLARYTNTTEVLFGLVTEELVQPSDAGAQNVVPTRVFCEPDKCVSTLMQSVAIHDGEMRQLGRLSLADAINTGNSEPMVCRFQTVLQITTCDTPKALLQPVKGSSEPSRAPYGLHIDCQVKDTSVRIFAQYDPELIDVHQMTRFLRQLGYLMLQLLTIEADVPLRNICAVTEEDLAELEVWNSLPPPAHNICIHDVVTSQARARPHKCAISAWDGDWTNAELDGISTRLASWLSSFDLQCHSIIPLYFEKSKWVVVSMLGVLKAGHAFTLIDPSYPLARVSQICEQTSAIVALTSKLHEHNLGAIVPSCVVVDNDLMQSLNNDAQLLTSKAKPQDLAYVLFTSGSTGTPKGSMIQHGGFASCVLDLDGALNLNTDTRALQFASYAFGASLIECLMTLMHGGCVCIPSEEERINSLSEFIRQKDVNWTFFAPSFMETLHPESIPSVRTIILGGEPMTTTIQGVWGSRVDLRLAYGQSESSTVCSAATIQPDTTSPNNIGRAAGARLWIIDQENYDQLAPIGAIGELMVESSGVARGYLVPQLQTLSPFITTIPSWLRRWRTRGSEKLYRTGDLARYASDGTIQYLGRKDSQVKIRGQRVELGDIEAHMRQGASSGSTWVVEAVNPPHAPDNTVLVAFLIRRSMNEPIPQQGDMSTEPSIVNNAEIIQIRIKLEQTLPQFAIPSYYIAIQQLPKTLTGKTDREGLRAIGARIVGEIKREAKWRSSESFGPMSNLQSSLRKIWFQALDLDPDHYGWDADFFMLGGDSIIAIRMTNMARTLGISLQSTDVLRYHVLEHLATKLIQRSIYQNPIRPTKYGGPVEQSFAQGRLWFLDHLKLDKWSYNVPMAMHLKGKLQLKALEVALTSLEQRHETLRTTFEELDGVGVQVIHEGSCRELTTIRIADGNYLPALHQEQKMPFDLASETGWRIVLFEVGENDHVLSIVMHHIISDGWSLDVLRRELSELYSAACRGREANLEPLPIQYRDFSNWQRDEQQVAEQQRQLEYWTKQLMNSTPAELLSDYSRPAVLSGKAGSVPIKIGDIHEDLQAFCRSHKVTVFVVLLAAFRIAHYRLTGAEDGTIGVPIANRNRPELESLIGFFVNTQCLRISVEDNDTFQQIVQRVCFTSLEGHSHQDVPFERIVSATLPGSRDRSRNPLVQLIFALHSQKDLGAIHLEGLQGERVTNTPITKFDAEFHLFKDKNSISGHVMYAADLFERETIECVVAVFQEVLRRGLAEPQTPVSLMPLTDGLARLQDMGLLEIEQTEYPRDSSIVDVFREQVSLHPQAVAVKDSWGQLSYAELDFQSEQLALWLYRRTLDPETLVGVLAPRSCETIIAFLGILKANMAYLPLDVNVPNARTETILSAAVQGHMLVLLGDRVTEPNTRLAEVEYVSIKDTLGYDYPPEIEGMIKHPTATSLAYVIFTSGSTGKPKGVMAEHRGVNRLVKHMITDLPPAPRVAHMCNIAFDISAWEIYAALLNGGTLVCVDYMTTLDSRFLESLLERERIDTAMILPSLLSVCLANKSTALNALKVLYVAGERLNPRHAMEIRKLMHGSIYNAYGPTENTVLSTAYRIAVEDELCDQVPIGRSIANSGAFIMDTGQRLVSAGVIGELVVTGDGLARGYTDPKLNTDRFVLIEEQVNRSIRGYRTGDRVRYRPRDGQIEFLGRMDRQVKVRGSRVELAEVEYAILAHEAVHDVVVLTHTCLNGELDLVAFLTIKSTLSIQDELRNYNKPTEDFKFDTQVQQVLRNWLKLRMPGYMIPTRFILLKEMPINANGKVNRQELKRRTHTVSKINATTVHVSPRNEVEIILCEELADVLQVETSIGDISVNDNFFDLGGHSLMATKLAARVSRRLNTIVSVKDVFDCPVVADLAATIKQGSIIHIPIPHNIVCPGSVAQSFAQGRLWFLDQLNPGSSWYVMPLAWHLYGQLDVRALFTALYAMQQRHETLRSTFEERNGTGVQIVHDAQSNTIHMIEVEQSSHGDYLQVLKQEQKRPFRLAAEPGWRVMLLRLDESEHILSIVMHHIISDGWSLDVLQKELSLFYSVALRGSNPTSQIAPLAIQYRDFALWQKQDEQVSEHRRQLQYWVTQLADSTPAEFFADYSRPALLSGKADFIGFTIDGLMYQTLREFCRDNQVTTFVVLLAVFRAMHYRLTGAEDATVGTPIANRNRPELETMIGFFVNTQCMRITVQGDTFAGLVQKVRSIATEAFANQDVPFEQVVSAVKPGARNTSRNPLVQLLFAMHSQHNLGGIDLEGLQAESIPAELTTRFDIEIHLFQAAGKLDGKVVYATELFAPETVQDMVVAFQEVLRRGLDQPETPISTLALTDGLAELRCRGLLEIPVTDYARDSSIVQVFREQVKASPEAVAVKDWSPSSLTYTELDRQSDKLASWLRGREIDAETSVGVLAPRSCETVIAFLGILKANLAYLPLELNVPKARNEAILSSLTGSTMVLLGSDVSEQNFKLPEVEMVRIASVLDQEFVFQHEETATSPSPTSLAYVVFTSGSTGKPKGVKMEHRGVVRLVKESNVVSKLPATGTMQLAHLTSVAFDVSIWEICTALLNGGTLICIDYFVTLDSKALHETFLSHVINVAMFTPALLKQCLQSAPSILSGLELVYVAGDRFDVNDAVETLRFVSPETAVYNAYGPSENGMISTIFLLDETDNFINGVPIGQAVNNSGVFVMDPDQNLVSAGVMGELIVTGDGLARGYTDPVLDVDRFISVTIDESLVRAYRTGDRVRHRPIDRALEFHGRIDRQIKIRGHRIELAEVEHAILQQPRVSDAAVVATKTDDKELELTAFLTMQALDALQNDEYAQVKGWEDHFETNVYADIGTVDHARVGSDFMGWTSMYDGSPIDDTEMKEWLGDTMQTILGGQTLLGHVWEIGTGTGMILFNLPEAGLVSYAGLEPSHSTAAFVNRVIGSSPTLASIAKVHVGTAKDVDLLSKEAPCPDLVVLNSVAQYFPSQEYLLEVVEALAQAGAKKIFFGDVRSYTINKDFLASRAVHELGDQASKRDIAQRIAELEEREEELLIDPSFFTELARTQPNLIKHVEIQPKRMHATNELSSYRYAAVLHLSSQTVLTIDKKQWIDFQASQLDHDAIIRILQKSQETQSVAISNIPYAKISFERHVVEWLGYEDDADVTCIADIRRKSQQFPSLSAVDLERLANDLGFRVEISWARQNSRRGALDAVFHRHSEDIMVEFPVERTRRAFESLTNRPLQRLCNRQAEHSVREQLQTVLPSYMIPARIIALEKMPVNANGKVDRIALAKQARVVPRTKSLLTYVAPRSEVEAILCDEFKHVLGIEVGVTENFFELGGHSLMATKLAARLSRRLETHVSVKDVFDHPMIAHLATLIQQGLTPHVQIAHTPYSCPVEQSFAQSRLWFLDQLAPEFAYQYIIPVAMRLHGELCINSLSTALQALVQRHETLRTTFEERAGVGVQVVHSVPHRSLDVLDFSASRDTDYLSVLKQQQTTPFDLASEPGWRVSLLKLGQHDHILSIVMHHIISDGWSVDVLRRELSNFYRTALKGYDPLSRVTPLKIQYRDFAFWQKEADQLKIHQRQLDYWMEELADNKPAEFFCDFQRPTKLSGKGATISVAVDGVSYTNLRAFCRKHQVTTFVVLLTAFRVAHYRLTGAEDATIGIPIANRNRPEIEDLIGFFANNLPIRIGIDQKQTFQSLVDQVWSTTMTAHSNQDVPFERITSAILPGSRDTSRNPLVQLMFAVHSQQDLLNIELADGISGNLFSVAESTRFDLEFHLFEEADRLSGKLIFATDLFQHKTIQNVLDVFQEILRRGLEQPEVPVSVLPMTDGLADLRSIIEDYPRDSSLVKIFREQVHACPDRLAVTDSTSQLTYSQLDRESEKLANWLKSRRMAPETVVGVLAKRSCQTIVVFLGIMKAGLAYLPLDSTLPVARIATILSTISGQKLVLVVDTNVLVPAADLQHVELIRTDDVLNGILQKPKSAESLRAKCPQATSLAYIIFTSGSTGIPKGVMVQHRSVVRVVKQSNAVRGLPTAPRVAHMASIAFDMSTWEIYTALLNSGTLVCIDNMTKLDPNALRSVFEREKVDTSMITPTLFDFCSTTIPSTLANLRLIHIAGERLSPRIASKARQLIQGMAYNSYGPTENTILSTSYDLMADTYEAVDQVPIGRAVSNSGAYIMDPQQKLVSVGVIGELVVTGDGLARGYTDPVLNTNRFVHVNIDGHQVEAYRTGDRARLRPIDEQIEFHGRLDRQVKVRGHRIELAEVENSVLGHSIVREAVVVLRLINDQENQMVCFVTVTQSDHRTDQELEHRKIEAKISSRLQASVPSYMVPWRIIVLDKIPMNTNGKIDRGELEKAARSIQRSEPVEHVAPQSELEVILCDEFADVLGKDIGMAHNFFELGGHSLMATKIAARISRRLDTRVSVKDIFDHPTIADLATTIRYGSTSHVPISQRTYSKPVKLSFAQGRLWFMEKLNLGLSLYMMPVALHLHGHVQIKALTESLYTIQARHETLRTTFGDIEGVGVQTVQDMQQQKKLKTIDVTRDNYLHILKLEQTAAFDLTSEPGWRVSLLRLGQNEHVLSIVMHHIVSDGWSLDVLQRELSELYRAAITDQDLSRFPQLPIQYRDFATWQHETEQSIQHRRQLAYWTKQLSDSTPAEFLLDYHRPSILSGNADAVSTVIDGALYESLTSFCRTQQVTAFVVLLAAFRAAHYRCTGKEDSTIGTPIANRNRPEFENMIGFFVNTQCMRISISREDTFASLVQQVRTTATAAFDNQDVPFEQLVSALLPGSRNISKNPLVQVLFAMHSQHDLGNIELEGLRSIKIPITPTTRFDMEFHVFQHSRKLVVDFIFATDLFRRETIQSIIAITRQVLDQGLKDPTHTTIVKMPLNDGVTRLRDRDLLRIEKTDYPRESNVVDAFLIQVAAHPEAIAVKDTLSQLTYSQLNEQADKLASWLRLRSMAPEALVGVLAPRSCETVIAFLAILKANLAYLPFDEQMPIGRINTILSDAIRPKLVLIGANTSPPAIKSSDVEVMRVSDALAQSLLIDTAKAIPIVHPSATSLAYVMFTSGSTGRPKGVMIEHKGITHLTQQSTLCQKMPRASRVSHLTSIAFDMSTFELYSALLNGFTLVCIDYETILESKALATIFESERLSVAVFTPPLLKQILSYCRSILDNLDVVVVGGDCFDPQDAVAARSLVRGVVYNGYGPTENTVFSTIYELMDTEKIEFVNGVPIGRAIGNSGAYVMDAQQRIVSPDVMGELVVTGDGLARGYTDLSLNTNCFIQIDIDGQLVRAYRTGDRVRSRSSDDQIEFFGRMDRQVKIRGHRIELEEIEVAIRSHPEVQEVAILVQKQDDEAGELASFVTVQERESDQDLDQARDQIGGWSNHFETSTYKDVEKIDQARIGNDFTGWTSMFDGTEIPTIEMQEWLDDTMQTILRKQDRVGHVLEIGTGTGMILFNLPKSLQSYVGIEPSYSAAAFTNKTIRSSPRLTDIARVYIGTASDVTSHHSSHTDLVVINSVVQYFPSSEYLMETVETLLRLPGVQTLFFGDIRSLAADREFLAARALHELGDKATKMSVERKIAELQEREEELLVSPAFFTGLKYRLPDLVQHVEILPKIMEATNELSCYRYAAVVYTSNWQCNARIVDPVSTWIDFQASGKDYEELERLLKTSSEGCSIALSNIPHNKTIVERHVIESLDDDEPGTPDGAEWLSNIRNKARSCTSFSAWDLCKLAKRYGYHVEISWARQSSQHNSFDALFHRGLEERILVNFPADDYDMSLLTLTNHPLERTRTRRVESHIKESLGTLLPPYMIPTSITVLDKMPLNTNGKIDHRELAKKSRKSRKAKAGSLLVAPRNETEKMLVEECGYVLGVKPGVTDNFFDLGGHSLMATKLTARLTERLRIQIAVKKIFEHPKLEDLARYLASNSRPTQEPNNQLPTTNDEAFQLLAVHDKDAFVQRDIMPYVQHCKGRILDVYPATAVQEDVLVSSRPETPAAPVFFFVDFPQGSDCTRLYNSCFGLVQHFDIFRTVFVPVAGKFYQVVFDRLEVPIKAIGHQDDLASACVTLQQEDLDQPLSYGHPMIRIAIIRTSSARVRVALRMSHALYDGLSFEPILHALHGFYNSVPLPESPKFSLYVQHMLESCQDGYEYWRSVLRGSSMTVMKKIDNTSVGFWDCGKSIDVSTQIHSYGITQATIFTTACALAITRRAALTDVVIGRVVSGRQALSPACANIVGPCTNIVPLRVSLESNVNLIALLQKVQDQYLSSFAFETIGFDDIKANCTDWPKEATDFGCVTSFQSFHLRPESEVHAQQVKLDNLPSLNRMEEMHDLEITGLHEPGSLQIQMFVGARKRVCDEPMTREILDDVHGEYLDLVAALQKSSTK</sequence>
<feature type="domain" description="Carrier" evidence="5">
    <location>
        <begin position="6081"/>
        <end position="6155"/>
    </location>
</feature>
<dbReference type="Proteomes" id="UP000799439">
    <property type="component" value="Unassembled WGS sequence"/>
</dbReference>
<dbReference type="InterPro" id="IPR006162">
    <property type="entry name" value="Ppantetheine_attach_site"/>
</dbReference>
<dbReference type="Gene3D" id="1.10.1200.10">
    <property type="entry name" value="ACP-like"/>
    <property type="match status" value="5"/>
</dbReference>
<evidence type="ECO:0000256" key="2">
    <source>
        <dbReference type="ARBA" id="ARBA00022553"/>
    </source>
</evidence>
<dbReference type="InterPro" id="IPR001242">
    <property type="entry name" value="Condensation_dom"/>
</dbReference>
<dbReference type="Gene3D" id="3.30.559.10">
    <property type="entry name" value="Chloramphenicol acetyltransferase-like domain"/>
    <property type="match status" value="5"/>
</dbReference>
<feature type="domain" description="Carrier" evidence="5">
    <location>
        <begin position="4596"/>
        <end position="4670"/>
    </location>
</feature>
<dbReference type="PROSITE" id="PS00012">
    <property type="entry name" value="PHOSPHOPANTETHEINE"/>
    <property type="match status" value="5"/>
</dbReference>
<dbReference type="PANTHER" id="PTHR45527:SF1">
    <property type="entry name" value="FATTY ACID SYNTHASE"/>
    <property type="match status" value="1"/>
</dbReference>
<dbReference type="Pfam" id="PF00550">
    <property type="entry name" value="PP-binding"/>
    <property type="match status" value="5"/>
</dbReference>
<dbReference type="GO" id="GO:0043041">
    <property type="term" value="P:amino acid activation for nonribosomal peptide biosynthetic process"/>
    <property type="evidence" value="ECO:0007669"/>
    <property type="project" value="TreeGrafter"/>
</dbReference>
<dbReference type="OrthoDB" id="3641063at2759"/>
<dbReference type="InterPro" id="IPR010071">
    <property type="entry name" value="AA_adenyl_dom"/>
</dbReference>
<dbReference type="SUPFAM" id="SSF53335">
    <property type="entry name" value="S-adenosyl-L-methionine-dependent methyltransferases"/>
    <property type="match status" value="2"/>
</dbReference>
<dbReference type="Pfam" id="PF13489">
    <property type="entry name" value="Methyltransf_23"/>
    <property type="match status" value="1"/>
</dbReference>
<dbReference type="InterPro" id="IPR025110">
    <property type="entry name" value="AMP-bd_C"/>
</dbReference>
<organism evidence="6 7">
    <name type="scientific">Myriangium duriaei CBS 260.36</name>
    <dbReference type="NCBI Taxonomy" id="1168546"/>
    <lineage>
        <taxon>Eukaryota</taxon>
        <taxon>Fungi</taxon>
        <taxon>Dikarya</taxon>
        <taxon>Ascomycota</taxon>
        <taxon>Pezizomycotina</taxon>
        <taxon>Dothideomycetes</taxon>
        <taxon>Dothideomycetidae</taxon>
        <taxon>Myriangiales</taxon>
        <taxon>Myriangiaceae</taxon>
        <taxon>Myriangium</taxon>
    </lineage>
</organism>
<proteinExistence type="predicted"/>
<dbReference type="Gene3D" id="3.30.300.30">
    <property type="match status" value="7"/>
</dbReference>
<dbReference type="GO" id="GO:0031177">
    <property type="term" value="F:phosphopantetheine binding"/>
    <property type="evidence" value="ECO:0007669"/>
    <property type="project" value="InterPro"/>
</dbReference>
<dbReference type="Gene3D" id="3.40.50.980">
    <property type="match status" value="6"/>
</dbReference>
<dbReference type="InterPro" id="IPR009081">
    <property type="entry name" value="PP-bd_ACP"/>
</dbReference>
<evidence type="ECO:0000256" key="1">
    <source>
        <dbReference type="ARBA" id="ARBA00022450"/>
    </source>
</evidence>
<keyword evidence="4" id="KW-0677">Repeat</keyword>
<dbReference type="PROSITE" id="PS50075">
    <property type="entry name" value="CARRIER"/>
    <property type="match status" value="5"/>
</dbReference>
<accession>A0A9P4IT23</accession>
<evidence type="ECO:0000313" key="7">
    <source>
        <dbReference type="Proteomes" id="UP000799439"/>
    </source>
</evidence>
<reference evidence="6" key="1">
    <citation type="journal article" date="2020" name="Stud. Mycol.">
        <title>101 Dothideomycetes genomes: a test case for predicting lifestyles and emergence of pathogens.</title>
        <authorList>
            <person name="Haridas S."/>
            <person name="Albert R."/>
            <person name="Binder M."/>
            <person name="Bloem J."/>
            <person name="Labutti K."/>
            <person name="Salamov A."/>
            <person name="Andreopoulos B."/>
            <person name="Baker S."/>
            <person name="Barry K."/>
            <person name="Bills G."/>
            <person name="Bluhm B."/>
            <person name="Cannon C."/>
            <person name="Castanera R."/>
            <person name="Culley D."/>
            <person name="Daum C."/>
            <person name="Ezra D."/>
            <person name="Gonzalez J."/>
            <person name="Henrissat B."/>
            <person name="Kuo A."/>
            <person name="Liang C."/>
            <person name="Lipzen A."/>
            <person name="Lutzoni F."/>
            <person name="Magnuson J."/>
            <person name="Mondo S."/>
            <person name="Nolan M."/>
            <person name="Ohm R."/>
            <person name="Pangilinan J."/>
            <person name="Park H.-J."/>
            <person name="Ramirez L."/>
            <person name="Alfaro M."/>
            <person name="Sun H."/>
            <person name="Tritt A."/>
            <person name="Yoshinaga Y."/>
            <person name="Zwiers L.-H."/>
            <person name="Turgeon B."/>
            <person name="Goodwin S."/>
            <person name="Spatafora J."/>
            <person name="Crous P."/>
            <person name="Grigoriev I."/>
        </authorList>
    </citation>
    <scope>NUCLEOTIDE SEQUENCE</scope>
    <source>
        <strain evidence="6">CBS 260.36</strain>
    </source>
</reference>
<dbReference type="NCBIfam" id="TIGR01733">
    <property type="entry name" value="AA-adenyl-dom"/>
    <property type="match status" value="5"/>
</dbReference>
<dbReference type="GO" id="GO:0005737">
    <property type="term" value="C:cytoplasm"/>
    <property type="evidence" value="ECO:0007669"/>
    <property type="project" value="TreeGrafter"/>
</dbReference>
<feature type="domain" description="Carrier" evidence="5">
    <location>
        <begin position="970"/>
        <end position="1046"/>
    </location>
</feature>
<dbReference type="InterPro" id="IPR045851">
    <property type="entry name" value="AMP-bd_C_sf"/>
</dbReference>
<dbReference type="CDD" id="cd19542">
    <property type="entry name" value="CT_NRPS-like"/>
    <property type="match status" value="1"/>
</dbReference>
<keyword evidence="1" id="KW-0596">Phosphopantetheine</keyword>
<protein>
    <submittedName>
        <fullName evidence="6">Acetyl-CoA synthetase-like protein</fullName>
    </submittedName>
</protein>
<dbReference type="Pfam" id="PF00501">
    <property type="entry name" value="AMP-binding"/>
    <property type="match status" value="5"/>
</dbReference>
<comment type="caution">
    <text evidence="6">The sequence shown here is derived from an EMBL/GenBank/DDBJ whole genome shotgun (WGS) entry which is preliminary data.</text>
</comment>
<gene>
    <name evidence="6" type="ORF">K461DRAFT_315241</name>
</gene>
<evidence type="ECO:0000256" key="3">
    <source>
        <dbReference type="ARBA" id="ARBA00022598"/>
    </source>
</evidence>
<dbReference type="InterPro" id="IPR000873">
    <property type="entry name" value="AMP-dep_synth/lig_dom"/>
</dbReference>
<dbReference type="InterPro" id="IPR029063">
    <property type="entry name" value="SAM-dependent_MTases_sf"/>
</dbReference>
<dbReference type="InterPro" id="IPR036736">
    <property type="entry name" value="ACP-like_sf"/>
</dbReference>
<evidence type="ECO:0000256" key="4">
    <source>
        <dbReference type="ARBA" id="ARBA00022737"/>
    </source>
</evidence>
<dbReference type="GO" id="GO:0044550">
    <property type="term" value="P:secondary metabolite biosynthetic process"/>
    <property type="evidence" value="ECO:0007669"/>
    <property type="project" value="TreeGrafter"/>
</dbReference>
<dbReference type="FunFam" id="3.30.300.30:FF:000015">
    <property type="entry name" value="Nonribosomal peptide synthase SidD"/>
    <property type="match status" value="3"/>
</dbReference>
<keyword evidence="3" id="KW-0436">Ligase</keyword>
<dbReference type="CDD" id="cd19531">
    <property type="entry name" value="LCL_NRPS-like"/>
    <property type="match status" value="4"/>
</dbReference>
<dbReference type="NCBIfam" id="NF003417">
    <property type="entry name" value="PRK04813.1"/>
    <property type="match status" value="7"/>
</dbReference>
<dbReference type="Gene3D" id="3.40.50.150">
    <property type="entry name" value="Vaccinia Virus protein VP39"/>
    <property type="match status" value="2"/>
</dbReference>
<dbReference type="Gene3D" id="3.40.50.12780">
    <property type="entry name" value="N-terminal domain of ligase-like"/>
    <property type="match status" value="2"/>
</dbReference>